<protein>
    <submittedName>
        <fullName evidence="13">LIM 5-like protein</fullName>
    </submittedName>
</protein>
<dbReference type="SUPFAM" id="SSF46689">
    <property type="entry name" value="Homeodomain-like"/>
    <property type="match status" value="1"/>
</dbReference>
<dbReference type="GO" id="GO:0000977">
    <property type="term" value="F:RNA polymerase II transcription regulatory region sequence-specific DNA binding"/>
    <property type="evidence" value="ECO:0007669"/>
    <property type="project" value="TreeGrafter"/>
</dbReference>
<keyword evidence="8 9" id="KW-0539">Nucleus</keyword>
<dbReference type="PROSITE" id="PS00027">
    <property type="entry name" value="HOMEOBOX_1"/>
    <property type="match status" value="1"/>
</dbReference>
<feature type="non-terminal residue" evidence="13">
    <location>
        <position position="1"/>
    </location>
</feature>
<evidence type="ECO:0000256" key="10">
    <source>
        <dbReference type="RuleBase" id="RU000682"/>
    </source>
</evidence>
<dbReference type="EMBL" id="AF374376">
    <property type="protein sequence ID" value="AAL56442.1"/>
    <property type="molecule type" value="Genomic_DNA"/>
</dbReference>
<dbReference type="InterPro" id="IPR009057">
    <property type="entry name" value="Homeodomain-like_sf"/>
</dbReference>
<evidence type="ECO:0000313" key="13">
    <source>
        <dbReference type="EMBL" id="AAL56442.1"/>
    </source>
</evidence>
<dbReference type="InterPro" id="IPR050453">
    <property type="entry name" value="LIM_Homeobox_TF"/>
</dbReference>
<evidence type="ECO:0000256" key="11">
    <source>
        <dbReference type="SAM" id="MobiDB-lite"/>
    </source>
</evidence>
<keyword evidence="6 9" id="KW-0238">DNA-binding</keyword>
<evidence type="ECO:0000256" key="7">
    <source>
        <dbReference type="ARBA" id="ARBA00023155"/>
    </source>
</evidence>
<evidence type="ECO:0000256" key="4">
    <source>
        <dbReference type="ARBA" id="ARBA00022833"/>
    </source>
</evidence>
<comment type="subcellular location">
    <subcellularLocation>
        <location evidence="1 9 10">Nucleus</location>
    </subcellularLocation>
</comment>
<dbReference type="InterPro" id="IPR017970">
    <property type="entry name" value="Homeobox_CS"/>
</dbReference>
<keyword evidence="4" id="KW-0862">Zinc</keyword>
<dbReference type="FunFam" id="1.10.10.60:FF:000075">
    <property type="entry name" value="LIM/homeobox protein Lhx1"/>
    <property type="match status" value="1"/>
</dbReference>
<proteinExistence type="predicted"/>
<dbReference type="Gene3D" id="2.10.110.10">
    <property type="entry name" value="Cysteine Rich Protein"/>
    <property type="match status" value="2"/>
</dbReference>
<dbReference type="Gene3D" id="1.10.10.60">
    <property type="entry name" value="Homeodomain-like"/>
    <property type="match status" value="1"/>
</dbReference>
<evidence type="ECO:0000256" key="1">
    <source>
        <dbReference type="ARBA" id="ARBA00004123"/>
    </source>
</evidence>
<feature type="DNA-binding region" description="Homeobox" evidence="9">
    <location>
        <begin position="155"/>
        <end position="214"/>
    </location>
</feature>
<evidence type="ECO:0000256" key="6">
    <source>
        <dbReference type="ARBA" id="ARBA00023125"/>
    </source>
</evidence>
<evidence type="ECO:0000256" key="8">
    <source>
        <dbReference type="ARBA" id="ARBA00023242"/>
    </source>
</evidence>
<name>Q8WPM4_OIKDI</name>
<feature type="domain" description="Homeobox" evidence="12">
    <location>
        <begin position="153"/>
        <end position="213"/>
    </location>
</feature>
<dbReference type="PANTHER" id="PTHR24208:SF105">
    <property type="entry name" value="DLIM1"/>
    <property type="match status" value="1"/>
</dbReference>
<sequence>CHDCETQLKSPSAWKTSLSDNILCHECYCKRCKSGKRCLGCQGDINLNDWIQTFAAGTFHHRCIVYKCCNCAVPKGAPFHFVNGEIICPTHMKISNPQARRLFSKQNFLRKRTKISRKKEQPASEGDPESSPESTDAQEEAANEKIEISPSKTKRRGPRTTIKAKQLEILKNAFLAAPKPTRHMREKLSTETGLSMRVIQVWFQNRRSKERRMKQIKQCDLSKRMYSTEADFHYQAMMSSQDQFGAEMAYANMGMPIEENPDHRKQNRNVKRPYIRIPEVADTIRQFLEREYSFSRFVVLITPTFLEMRSFFRQFGKDTLQEMTKKA</sequence>
<dbReference type="PANTHER" id="PTHR24208">
    <property type="entry name" value="LIM/HOMEOBOX PROTEIN LHX"/>
    <property type="match status" value="1"/>
</dbReference>
<dbReference type="SMART" id="SM00389">
    <property type="entry name" value="HOX"/>
    <property type="match status" value="1"/>
</dbReference>
<evidence type="ECO:0000259" key="12">
    <source>
        <dbReference type="PROSITE" id="PS50071"/>
    </source>
</evidence>
<dbReference type="InterPro" id="IPR001356">
    <property type="entry name" value="HD"/>
</dbReference>
<keyword evidence="5" id="KW-0440">LIM domain</keyword>
<gene>
    <name evidence="13" type="primary">BAC001.11</name>
</gene>
<reference evidence="13" key="1">
    <citation type="journal article" date="2001" name="Science">
        <title>Miniature genome in the marine chordate Oikopleura dioica.</title>
        <authorList>
            <person name="Seo H.C."/>
            <person name="Kube M."/>
            <person name="Edvardsen R.B."/>
            <person name="Jensen M.F."/>
            <person name="Beck A."/>
            <person name="Spriet E."/>
            <person name="Gorsky G."/>
            <person name="Thompson E.M."/>
            <person name="Lehrach R."/>
            <person name="Reinhardt H."/>
            <person name="Chourrout D."/>
        </authorList>
    </citation>
    <scope>NUCLEOTIDE SEQUENCE</scope>
</reference>
<dbReference type="AlphaFoldDB" id="Q8WPM4"/>
<dbReference type="GO" id="GO:0000981">
    <property type="term" value="F:DNA-binding transcription factor activity, RNA polymerase II-specific"/>
    <property type="evidence" value="ECO:0007669"/>
    <property type="project" value="InterPro"/>
</dbReference>
<evidence type="ECO:0000256" key="3">
    <source>
        <dbReference type="ARBA" id="ARBA00022737"/>
    </source>
</evidence>
<dbReference type="PROSITE" id="PS50071">
    <property type="entry name" value="HOMEOBOX_2"/>
    <property type="match status" value="1"/>
</dbReference>
<keyword evidence="3" id="KW-0677">Repeat</keyword>
<dbReference type="CDD" id="cd00086">
    <property type="entry name" value="homeodomain"/>
    <property type="match status" value="1"/>
</dbReference>
<evidence type="ECO:0000256" key="5">
    <source>
        <dbReference type="ARBA" id="ARBA00023038"/>
    </source>
</evidence>
<feature type="compositionally biased region" description="Acidic residues" evidence="11">
    <location>
        <begin position="126"/>
        <end position="141"/>
    </location>
</feature>
<dbReference type="GO" id="GO:0030182">
    <property type="term" value="P:neuron differentiation"/>
    <property type="evidence" value="ECO:0007669"/>
    <property type="project" value="TreeGrafter"/>
</dbReference>
<dbReference type="Pfam" id="PF00046">
    <property type="entry name" value="Homeodomain"/>
    <property type="match status" value="1"/>
</dbReference>
<keyword evidence="2" id="KW-0479">Metal-binding</keyword>
<keyword evidence="7 9" id="KW-0371">Homeobox</keyword>
<dbReference type="GO" id="GO:0005634">
    <property type="term" value="C:nucleus"/>
    <property type="evidence" value="ECO:0007669"/>
    <property type="project" value="UniProtKB-SubCell"/>
</dbReference>
<evidence type="ECO:0000256" key="2">
    <source>
        <dbReference type="ARBA" id="ARBA00022723"/>
    </source>
</evidence>
<accession>Q8WPM4</accession>
<evidence type="ECO:0000256" key="9">
    <source>
        <dbReference type="PROSITE-ProRule" id="PRU00108"/>
    </source>
</evidence>
<dbReference type="GO" id="GO:0046872">
    <property type="term" value="F:metal ion binding"/>
    <property type="evidence" value="ECO:0007669"/>
    <property type="project" value="UniProtKB-KW"/>
</dbReference>
<organism evidence="13">
    <name type="scientific">Oikopleura dioica</name>
    <name type="common">Tunicate</name>
    <dbReference type="NCBI Taxonomy" id="34765"/>
    <lineage>
        <taxon>Eukaryota</taxon>
        <taxon>Metazoa</taxon>
        <taxon>Chordata</taxon>
        <taxon>Tunicata</taxon>
        <taxon>Appendicularia</taxon>
        <taxon>Copelata</taxon>
        <taxon>Oikopleuridae</taxon>
        <taxon>Oikopleura</taxon>
    </lineage>
</organism>
<feature type="region of interest" description="Disordered" evidence="11">
    <location>
        <begin position="113"/>
        <end position="163"/>
    </location>
</feature>